<accession>A0ABP6QGM9</accession>
<comment type="caution">
    <text evidence="2">The sequence shown here is derived from an EMBL/GenBank/DDBJ whole genome shotgun (WGS) entry which is preliminary data.</text>
</comment>
<dbReference type="InterPro" id="IPR009937">
    <property type="entry name" value="Phage_holin_3_6"/>
</dbReference>
<organism evidence="2 3">
    <name type="scientific">Actinocorallia longicatena</name>
    <dbReference type="NCBI Taxonomy" id="111803"/>
    <lineage>
        <taxon>Bacteria</taxon>
        <taxon>Bacillati</taxon>
        <taxon>Actinomycetota</taxon>
        <taxon>Actinomycetes</taxon>
        <taxon>Streptosporangiales</taxon>
        <taxon>Thermomonosporaceae</taxon>
        <taxon>Actinocorallia</taxon>
    </lineage>
</organism>
<dbReference type="RefSeq" id="WP_344834832.1">
    <property type="nucleotide sequence ID" value="NZ_BAAAUV010000019.1"/>
</dbReference>
<name>A0ABP6QGM9_9ACTN</name>
<dbReference type="Pfam" id="PF07332">
    <property type="entry name" value="Phage_holin_3_6"/>
    <property type="match status" value="1"/>
</dbReference>
<keyword evidence="3" id="KW-1185">Reference proteome</keyword>
<evidence type="ECO:0000313" key="3">
    <source>
        <dbReference type="Proteomes" id="UP001501237"/>
    </source>
</evidence>
<evidence type="ECO:0000256" key="1">
    <source>
        <dbReference type="SAM" id="Phobius"/>
    </source>
</evidence>
<feature type="transmembrane region" description="Helical" evidence="1">
    <location>
        <begin position="74"/>
        <end position="94"/>
    </location>
</feature>
<keyword evidence="1" id="KW-0812">Transmembrane</keyword>
<gene>
    <name evidence="2" type="ORF">GCM10010468_59120</name>
</gene>
<dbReference type="EMBL" id="BAAAUV010000019">
    <property type="protein sequence ID" value="GAA3229286.1"/>
    <property type="molecule type" value="Genomic_DNA"/>
</dbReference>
<keyword evidence="1" id="KW-0472">Membrane</keyword>
<protein>
    <submittedName>
        <fullName evidence="2">Phage holin family protein</fullName>
    </submittedName>
</protein>
<keyword evidence="1" id="KW-1133">Transmembrane helix</keyword>
<proteinExistence type="predicted"/>
<evidence type="ECO:0000313" key="2">
    <source>
        <dbReference type="EMBL" id="GAA3229286.1"/>
    </source>
</evidence>
<reference evidence="3" key="1">
    <citation type="journal article" date="2019" name="Int. J. Syst. Evol. Microbiol.">
        <title>The Global Catalogue of Microorganisms (GCM) 10K type strain sequencing project: providing services to taxonomists for standard genome sequencing and annotation.</title>
        <authorList>
            <consortium name="The Broad Institute Genomics Platform"/>
            <consortium name="The Broad Institute Genome Sequencing Center for Infectious Disease"/>
            <person name="Wu L."/>
            <person name="Ma J."/>
        </authorList>
    </citation>
    <scope>NUCLEOTIDE SEQUENCE [LARGE SCALE GENOMIC DNA]</scope>
    <source>
        <strain evidence="3">JCM 9377</strain>
    </source>
</reference>
<sequence length="128" mass="13058">MADESTANLVKQASEQLSHLVRAELRLAATELKDKARRGGTGGGLLAGAGLLALYAFAALLVAAGAALALVLPVWAAAVIVAVVLLLGAGVLGLTGRKRLAEAVPPVPEEALHSVAEDVAEIKERAHR</sequence>
<dbReference type="Proteomes" id="UP001501237">
    <property type="component" value="Unassembled WGS sequence"/>
</dbReference>
<feature type="transmembrane region" description="Helical" evidence="1">
    <location>
        <begin position="45"/>
        <end position="68"/>
    </location>
</feature>